<proteinExistence type="predicted"/>
<keyword evidence="3" id="KW-1185">Reference proteome</keyword>
<evidence type="ECO:0000313" key="2">
    <source>
        <dbReference type="EMBL" id="KAL0474454.1"/>
    </source>
</evidence>
<comment type="caution">
    <text evidence="2">The sequence shown here is derived from an EMBL/GenBank/DDBJ whole genome shotgun (WGS) entry which is preliminary data.</text>
</comment>
<sequence>MQGYRPYIPGVVNDEDKMIADDIGGDMDKVVKREAVGMDKPGGHNPVNAESFNTLAHIIICGNCCLWSHTWVAAIVATSPVVGYGHTAYWLSKQVNMPQSHAVATLSSKETGDESVIDHTWMAEGVFVMSMKCLVGTLMAEPSRTPDPDPRPDYSAVPKIGRDYFLLTSFKPPEPHPKTGGVHRPPRTD</sequence>
<feature type="region of interest" description="Disordered" evidence="1">
    <location>
        <begin position="169"/>
        <end position="189"/>
    </location>
</feature>
<reference evidence="2 3" key="1">
    <citation type="submission" date="2023-09" db="EMBL/GenBank/DDBJ databases">
        <title>Multi-omics analysis of a traditional fermented food reveals byproduct-associated fungal strains for waste-to-food upcycling.</title>
        <authorList>
            <consortium name="Lawrence Berkeley National Laboratory"/>
            <person name="Rekdal V.M."/>
            <person name="Villalobos-Escobedo J.M."/>
            <person name="Rodriguez-Valeron N."/>
            <person name="Garcia M.O."/>
            <person name="Vasquez D.P."/>
            <person name="Damayanti I."/>
            <person name="Sorensen P.M."/>
            <person name="Baidoo E.E."/>
            <person name="De Carvalho A.C."/>
            <person name="Riley R."/>
            <person name="Lipzen A."/>
            <person name="He G."/>
            <person name="Yan M."/>
            <person name="Haridas S."/>
            <person name="Daum C."/>
            <person name="Yoshinaga Y."/>
            <person name="Ng V."/>
            <person name="Grigoriev I.V."/>
            <person name="Munk R."/>
            <person name="Nuraida L."/>
            <person name="Wijaya C.H."/>
            <person name="Morales P.-C."/>
            <person name="Keasling J.D."/>
        </authorList>
    </citation>
    <scope>NUCLEOTIDE SEQUENCE [LARGE SCALE GENOMIC DNA]</scope>
    <source>
        <strain evidence="2 3">FGSC 2613</strain>
    </source>
</reference>
<organism evidence="2 3">
    <name type="scientific">Neurospora intermedia</name>
    <dbReference type="NCBI Taxonomy" id="5142"/>
    <lineage>
        <taxon>Eukaryota</taxon>
        <taxon>Fungi</taxon>
        <taxon>Dikarya</taxon>
        <taxon>Ascomycota</taxon>
        <taxon>Pezizomycotina</taxon>
        <taxon>Sordariomycetes</taxon>
        <taxon>Sordariomycetidae</taxon>
        <taxon>Sordariales</taxon>
        <taxon>Sordariaceae</taxon>
        <taxon>Neurospora</taxon>
    </lineage>
</organism>
<protein>
    <submittedName>
        <fullName evidence="2">Uncharacterized protein</fullName>
    </submittedName>
</protein>
<dbReference type="Proteomes" id="UP001451303">
    <property type="component" value="Unassembled WGS sequence"/>
</dbReference>
<accession>A0ABR3DP75</accession>
<dbReference type="EMBL" id="JAVLET010000001">
    <property type="protein sequence ID" value="KAL0474454.1"/>
    <property type="molecule type" value="Genomic_DNA"/>
</dbReference>
<gene>
    <name evidence="2" type="ORF">QR685DRAFT_539980</name>
</gene>
<evidence type="ECO:0000313" key="3">
    <source>
        <dbReference type="Proteomes" id="UP001451303"/>
    </source>
</evidence>
<evidence type="ECO:0000256" key="1">
    <source>
        <dbReference type="SAM" id="MobiDB-lite"/>
    </source>
</evidence>
<name>A0ABR3DP75_NEUIN</name>